<dbReference type="Proteomes" id="UP001500920">
    <property type="component" value="Unassembled WGS sequence"/>
</dbReference>
<gene>
    <name evidence="2" type="ORF">GCM10022378_18950</name>
</gene>
<comment type="caution">
    <text evidence="2">The sequence shown here is derived from an EMBL/GenBank/DDBJ whole genome shotgun (WGS) entry which is preliminary data.</text>
</comment>
<proteinExistence type="predicted"/>
<keyword evidence="1" id="KW-0812">Transmembrane</keyword>
<accession>A0ABP7F6Z7</accession>
<keyword evidence="3" id="KW-1185">Reference proteome</keyword>
<protein>
    <submittedName>
        <fullName evidence="2">Uncharacterized protein</fullName>
    </submittedName>
</protein>
<keyword evidence="1" id="KW-1133">Transmembrane helix</keyword>
<sequence length="56" mass="6540">MTFKFIYIFLPLLLFAFLILITDIQNAAGGIFIYFLIMAARFVYDKIKEKDKNKGT</sequence>
<evidence type="ECO:0000256" key="1">
    <source>
        <dbReference type="SAM" id="Phobius"/>
    </source>
</evidence>
<organism evidence="2 3">
    <name type="scientific">Salinicoccus jeotgali</name>
    <dbReference type="NCBI Taxonomy" id="381634"/>
    <lineage>
        <taxon>Bacteria</taxon>
        <taxon>Bacillati</taxon>
        <taxon>Bacillota</taxon>
        <taxon>Bacilli</taxon>
        <taxon>Bacillales</taxon>
        <taxon>Staphylococcaceae</taxon>
        <taxon>Salinicoccus</taxon>
    </lineage>
</organism>
<reference evidence="3" key="1">
    <citation type="journal article" date="2019" name="Int. J. Syst. Evol. Microbiol.">
        <title>The Global Catalogue of Microorganisms (GCM) 10K type strain sequencing project: providing services to taxonomists for standard genome sequencing and annotation.</title>
        <authorList>
            <consortium name="The Broad Institute Genomics Platform"/>
            <consortium name="The Broad Institute Genome Sequencing Center for Infectious Disease"/>
            <person name="Wu L."/>
            <person name="Ma J."/>
        </authorList>
    </citation>
    <scope>NUCLEOTIDE SEQUENCE [LARGE SCALE GENOMIC DNA]</scope>
    <source>
        <strain evidence="3">JCM 16981</strain>
    </source>
</reference>
<keyword evidence="1" id="KW-0472">Membrane</keyword>
<evidence type="ECO:0000313" key="2">
    <source>
        <dbReference type="EMBL" id="GAA3730831.1"/>
    </source>
</evidence>
<feature type="transmembrane region" description="Helical" evidence="1">
    <location>
        <begin position="27"/>
        <end position="44"/>
    </location>
</feature>
<evidence type="ECO:0000313" key="3">
    <source>
        <dbReference type="Proteomes" id="UP001500920"/>
    </source>
</evidence>
<feature type="transmembrane region" description="Helical" evidence="1">
    <location>
        <begin position="5"/>
        <end position="21"/>
    </location>
</feature>
<dbReference type="EMBL" id="BAABCK010000065">
    <property type="protein sequence ID" value="GAA3730831.1"/>
    <property type="molecule type" value="Genomic_DNA"/>
</dbReference>
<name>A0ABP7F6Z7_9STAP</name>